<accession>A0ABD5MGF1</accession>
<reference evidence="1 2" key="1">
    <citation type="submission" date="2024-08" db="EMBL/GenBank/DDBJ databases">
        <title>Halobellus sp. MBLA0158 whole genome sequence.</title>
        <authorList>
            <person name="Hwang C.Y."/>
            <person name="Cho E.-S."/>
            <person name="Seo M.-J."/>
        </authorList>
    </citation>
    <scope>NUCLEOTIDE SEQUENCE [LARGE SCALE GENOMIC DNA]</scope>
    <source>
        <strain evidence="1 2">MBLA0158</strain>
    </source>
</reference>
<dbReference type="EMBL" id="JBGNYA010000001">
    <property type="protein sequence ID" value="MFA1612018.1"/>
    <property type="molecule type" value="Genomic_DNA"/>
</dbReference>
<organism evidence="1 2">
    <name type="scientific">Halobellus rubicundus</name>
    <dbReference type="NCBI Taxonomy" id="2996466"/>
    <lineage>
        <taxon>Archaea</taxon>
        <taxon>Methanobacteriati</taxon>
        <taxon>Methanobacteriota</taxon>
        <taxon>Stenosarchaea group</taxon>
        <taxon>Halobacteria</taxon>
        <taxon>Halobacteriales</taxon>
        <taxon>Haloferacaceae</taxon>
        <taxon>Halobellus</taxon>
    </lineage>
</organism>
<dbReference type="AlphaFoldDB" id="A0ABD5MGF1"/>
<name>A0ABD5MGF1_9EURY</name>
<dbReference type="SUPFAM" id="SSF46785">
    <property type="entry name" value="Winged helix' DNA-binding domain"/>
    <property type="match status" value="1"/>
</dbReference>
<dbReference type="InterPro" id="IPR036388">
    <property type="entry name" value="WH-like_DNA-bd_sf"/>
</dbReference>
<dbReference type="InterPro" id="IPR036390">
    <property type="entry name" value="WH_DNA-bd_sf"/>
</dbReference>
<sequence>MGDEASDGREKYPDEAFLEAVREQQPASTQEVAEAVGCTRRNADYRLRRLRDEGDVDAKMVGNSLVWFPSERSS</sequence>
<evidence type="ECO:0008006" key="3">
    <source>
        <dbReference type="Google" id="ProtNLM"/>
    </source>
</evidence>
<dbReference type="Proteomes" id="UP001570511">
    <property type="component" value="Unassembled WGS sequence"/>
</dbReference>
<evidence type="ECO:0000313" key="1">
    <source>
        <dbReference type="EMBL" id="MFA1612018.1"/>
    </source>
</evidence>
<dbReference type="RefSeq" id="WP_372390578.1">
    <property type="nucleotide sequence ID" value="NZ_JBGNYA010000001.1"/>
</dbReference>
<evidence type="ECO:0000313" key="2">
    <source>
        <dbReference type="Proteomes" id="UP001570511"/>
    </source>
</evidence>
<keyword evidence="2" id="KW-1185">Reference proteome</keyword>
<protein>
    <recommendedName>
        <fullName evidence="3">ArsR family transcriptional regulator</fullName>
    </recommendedName>
</protein>
<dbReference type="Gene3D" id="1.10.10.10">
    <property type="entry name" value="Winged helix-like DNA-binding domain superfamily/Winged helix DNA-binding domain"/>
    <property type="match status" value="1"/>
</dbReference>
<proteinExistence type="predicted"/>
<gene>
    <name evidence="1" type="ORF">OS889_13510</name>
</gene>
<comment type="caution">
    <text evidence="1">The sequence shown here is derived from an EMBL/GenBank/DDBJ whole genome shotgun (WGS) entry which is preliminary data.</text>
</comment>